<keyword evidence="1" id="KW-0472">Membrane</keyword>
<dbReference type="RefSeq" id="WP_152938518.1">
    <property type="nucleotide sequence ID" value="NZ_CP045488.1"/>
</dbReference>
<dbReference type="KEGG" id="nas:GCU68_00480"/>
<gene>
    <name evidence="2" type="ORF">GCU68_00480</name>
</gene>
<accession>A0A5P9NZ21</accession>
<dbReference type="GeneID" id="42299480"/>
<organism evidence="2 3">
    <name type="scientific">Natronorubrum aibiense</name>
    <dbReference type="NCBI Taxonomy" id="348826"/>
    <lineage>
        <taxon>Archaea</taxon>
        <taxon>Methanobacteriati</taxon>
        <taxon>Methanobacteriota</taxon>
        <taxon>Stenosarchaea group</taxon>
        <taxon>Halobacteria</taxon>
        <taxon>Halobacteriales</taxon>
        <taxon>Natrialbaceae</taxon>
        <taxon>Natronorubrum</taxon>
    </lineage>
</organism>
<protein>
    <submittedName>
        <fullName evidence="2">CbaC protein</fullName>
    </submittedName>
</protein>
<dbReference type="Proteomes" id="UP000326170">
    <property type="component" value="Chromosome"/>
</dbReference>
<evidence type="ECO:0000313" key="2">
    <source>
        <dbReference type="EMBL" id="QFU81132.1"/>
    </source>
</evidence>
<keyword evidence="3" id="KW-1185">Reference proteome</keyword>
<dbReference type="OrthoDB" id="177830at2157"/>
<dbReference type="EMBL" id="CP045488">
    <property type="protein sequence ID" value="QFU81132.1"/>
    <property type="molecule type" value="Genomic_DNA"/>
</dbReference>
<dbReference type="AlphaFoldDB" id="A0A5P9NZ21"/>
<evidence type="ECO:0000256" key="1">
    <source>
        <dbReference type="SAM" id="Phobius"/>
    </source>
</evidence>
<name>A0A5P9NZ21_9EURY</name>
<sequence>MRISKAGLLVVLAFLAPVLVELRTVLAWANIELGVLETVALGSVIIAAILVWAFLPEGGDDEASDRDVSNSDL</sequence>
<keyword evidence="1" id="KW-1133">Transmembrane helix</keyword>
<keyword evidence="1" id="KW-0812">Transmembrane</keyword>
<feature type="transmembrane region" description="Helical" evidence="1">
    <location>
        <begin position="38"/>
        <end position="55"/>
    </location>
</feature>
<reference evidence="2 3" key="1">
    <citation type="journal article" date="2007" name="Int. J. Syst. Evol. Microbiol.">
        <title>Natronorubrum sulfidifaciens sp. nov., an extremely haloalkaliphilic archaeon isolated from Aiding salt lake in Xin-Jiang, China.</title>
        <authorList>
            <person name="Cui H.L."/>
            <person name="Tohty D."/>
            <person name="Liu H.C."/>
            <person name="Liu S.J."/>
            <person name="Oren A."/>
            <person name="Zhou P.J."/>
        </authorList>
    </citation>
    <scope>NUCLEOTIDE SEQUENCE [LARGE SCALE GENOMIC DNA]</scope>
    <source>
        <strain evidence="2 3">7-3</strain>
    </source>
</reference>
<evidence type="ECO:0000313" key="3">
    <source>
        <dbReference type="Proteomes" id="UP000326170"/>
    </source>
</evidence>
<proteinExistence type="predicted"/>